<dbReference type="RefSeq" id="WP_179426299.1">
    <property type="nucleotide sequence ID" value="NZ_JACBZP010000001.1"/>
</dbReference>
<dbReference type="SUPFAM" id="SSF49482">
    <property type="entry name" value="Aromatic compound dioxygenase"/>
    <property type="match status" value="1"/>
</dbReference>
<keyword evidence="2 5" id="KW-0223">Dioxygenase</keyword>
<evidence type="ECO:0000256" key="2">
    <source>
        <dbReference type="ARBA" id="ARBA00022964"/>
    </source>
</evidence>
<name>A0A7Z0AAV4_9MICO</name>
<proteinExistence type="inferred from homology"/>
<keyword evidence="6" id="KW-1185">Reference proteome</keyword>
<comment type="similarity">
    <text evidence="1">Belongs to the intradiol ring-cleavage dioxygenase family.</text>
</comment>
<organism evidence="5 6">
    <name type="scientific">Spelaeicoccus albus</name>
    <dbReference type="NCBI Taxonomy" id="1280376"/>
    <lineage>
        <taxon>Bacteria</taxon>
        <taxon>Bacillati</taxon>
        <taxon>Actinomycetota</taxon>
        <taxon>Actinomycetes</taxon>
        <taxon>Micrococcales</taxon>
        <taxon>Brevibacteriaceae</taxon>
        <taxon>Spelaeicoccus</taxon>
    </lineage>
</organism>
<evidence type="ECO:0000313" key="5">
    <source>
        <dbReference type="EMBL" id="NYI66750.1"/>
    </source>
</evidence>
<comment type="caution">
    <text evidence="5">The sequence shown here is derived from an EMBL/GenBank/DDBJ whole genome shotgun (WGS) entry which is preliminary data.</text>
</comment>
<dbReference type="NCBIfam" id="TIGR02423">
    <property type="entry name" value="protocat_alph"/>
    <property type="match status" value="1"/>
</dbReference>
<dbReference type="AlphaFoldDB" id="A0A7Z0AAV4"/>
<dbReference type="InterPro" id="IPR015889">
    <property type="entry name" value="Intradiol_dOase_core"/>
</dbReference>
<keyword evidence="3 5" id="KW-0560">Oxidoreductase</keyword>
<dbReference type="InterPro" id="IPR050770">
    <property type="entry name" value="Intradiol_RC_Dioxygenase"/>
</dbReference>
<dbReference type="Gene3D" id="2.60.130.10">
    <property type="entry name" value="Aromatic compound dioxygenase"/>
    <property type="match status" value="1"/>
</dbReference>
<reference evidence="5 6" key="1">
    <citation type="submission" date="2020-07" db="EMBL/GenBank/DDBJ databases">
        <title>Sequencing the genomes of 1000 actinobacteria strains.</title>
        <authorList>
            <person name="Klenk H.-P."/>
        </authorList>
    </citation>
    <scope>NUCLEOTIDE SEQUENCE [LARGE SCALE GENOMIC DNA]</scope>
    <source>
        <strain evidence="5 6">DSM 26341</strain>
    </source>
</reference>
<dbReference type="GO" id="GO:0018578">
    <property type="term" value="F:protocatechuate 3,4-dioxygenase activity"/>
    <property type="evidence" value="ECO:0007669"/>
    <property type="project" value="UniProtKB-EC"/>
</dbReference>
<feature type="domain" description="Intradiol ring-cleavage dioxygenases" evidence="4">
    <location>
        <begin position="35"/>
        <end position="111"/>
    </location>
</feature>
<evidence type="ECO:0000313" key="6">
    <source>
        <dbReference type="Proteomes" id="UP000539111"/>
    </source>
</evidence>
<evidence type="ECO:0000256" key="1">
    <source>
        <dbReference type="ARBA" id="ARBA00007825"/>
    </source>
</evidence>
<evidence type="ECO:0000256" key="3">
    <source>
        <dbReference type="ARBA" id="ARBA00023002"/>
    </source>
</evidence>
<evidence type="ECO:0000259" key="4">
    <source>
        <dbReference type="Pfam" id="PF00775"/>
    </source>
</evidence>
<dbReference type="GO" id="GO:0008199">
    <property type="term" value="F:ferric iron binding"/>
    <property type="evidence" value="ECO:0007669"/>
    <property type="project" value="InterPro"/>
</dbReference>
<dbReference type="InterPro" id="IPR000627">
    <property type="entry name" value="Intradiol_dOase_C"/>
</dbReference>
<protein>
    <submittedName>
        <fullName evidence="5">Protocatechuate 3,4-dioxygenase alpha subunit</fullName>
        <ecNumber evidence="5">1.13.11.3</ecNumber>
    </submittedName>
</protein>
<dbReference type="InterPro" id="IPR012786">
    <property type="entry name" value="Protocat_dOase_a"/>
</dbReference>
<dbReference type="Pfam" id="PF00775">
    <property type="entry name" value="Dioxygenase_C"/>
    <property type="match status" value="1"/>
</dbReference>
<sequence>MTSQPTPGQTVGPFFHYSLPYDDGPELVGPYDARAVTLHGYLYDGHGDPVPDGLIEIWQVGEAGTVVQETGSLRRDHRTFTGFGRAQTDADGHFRFFTVIPGIDPKRPDVAPFIAVVVLARGLLDKLHTRIYLPGYADLNAADPLLTSLDPAERDTLTATEDGEGSLRHDLRLQGENETVFLAFG</sequence>
<dbReference type="EMBL" id="JACBZP010000001">
    <property type="protein sequence ID" value="NYI66750.1"/>
    <property type="molecule type" value="Genomic_DNA"/>
</dbReference>
<dbReference type="PANTHER" id="PTHR33711:SF9">
    <property type="entry name" value="PROTOCATECHUATE 3,4-DIOXYGENASE ALPHA CHAIN"/>
    <property type="match status" value="1"/>
</dbReference>
<dbReference type="PANTHER" id="PTHR33711">
    <property type="entry name" value="DIOXYGENASE, PUTATIVE (AFU_ORTHOLOGUE AFUA_2G02910)-RELATED"/>
    <property type="match status" value="1"/>
</dbReference>
<dbReference type="EC" id="1.13.11.3" evidence="5"/>
<accession>A0A7Z0AAV4</accession>
<gene>
    <name evidence="5" type="ORF">BJY26_001056</name>
</gene>
<dbReference type="Proteomes" id="UP000539111">
    <property type="component" value="Unassembled WGS sequence"/>
</dbReference>